<evidence type="ECO:0000256" key="3">
    <source>
        <dbReference type="ARBA" id="ARBA00023163"/>
    </source>
</evidence>
<dbReference type="InterPro" id="IPR001647">
    <property type="entry name" value="HTH_TetR"/>
</dbReference>
<feature type="domain" description="HTH tetR-type" evidence="6">
    <location>
        <begin position="21"/>
        <end position="81"/>
    </location>
</feature>
<dbReference type="RefSeq" id="WP_093118717.1">
    <property type="nucleotide sequence ID" value="NZ_FNWJ01000002.1"/>
</dbReference>
<dbReference type="EMBL" id="FNWJ01000002">
    <property type="protein sequence ID" value="SEH15725.1"/>
    <property type="molecule type" value="Genomic_DNA"/>
</dbReference>
<evidence type="ECO:0000259" key="6">
    <source>
        <dbReference type="PROSITE" id="PS50977"/>
    </source>
</evidence>
<gene>
    <name evidence="7" type="ORF">SAMN02745716_2043</name>
</gene>
<dbReference type="PROSITE" id="PS01081">
    <property type="entry name" value="HTH_TETR_1"/>
    <property type="match status" value="1"/>
</dbReference>
<dbReference type="InterPro" id="IPR054129">
    <property type="entry name" value="DesT_TetR_C"/>
</dbReference>
<dbReference type="OrthoDB" id="3767959at2"/>
<evidence type="ECO:0000256" key="1">
    <source>
        <dbReference type="ARBA" id="ARBA00023015"/>
    </source>
</evidence>
<dbReference type="Pfam" id="PF00440">
    <property type="entry name" value="TetR_N"/>
    <property type="match status" value="1"/>
</dbReference>
<protein>
    <submittedName>
        <fullName evidence="7">Transcriptional regulator, TetR family</fullName>
    </submittedName>
</protein>
<dbReference type="SUPFAM" id="SSF48498">
    <property type="entry name" value="Tetracyclin repressor-like, C-terminal domain"/>
    <property type="match status" value="1"/>
</dbReference>
<dbReference type="GO" id="GO:0045892">
    <property type="term" value="P:negative regulation of DNA-templated transcription"/>
    <property type="evidence" value="ECO:0007669"/>
    <property type="project" value="UniProtKB-ARBA"/>
</dbReference>
<keyword evidence="1" id="KW-0805">Transcription regulation</keyword>
<feature type="DNA-binding region" description="H-T-H motif" evidence="4">
    <location>
        <begin position="44"/>
        <end position="63"/>
    </location>
</feature>
<dbReference type="PANTHER" id="PTHR30055">
    <property type="entry name" value="HTH-TYPE TRANSCRIPTIONAL REGULATOR RUTR"/>
    <property type="match status" value="1"/>
</dbReference>
<dbReference type="GO" id="GO:0000976">
    <property type="term" value="F:transcription cis-regulatory region binding"/>
    <property type="evidence" value="ECO:0007669"/>
    <property type="project" value="TreeGrafter"/>
</dbReference>
<dbReference type="GO" id="GO:0003700">
    <property type="term" value="F:DNA-binding transcription factor activity"/>
    <property type="evidence" value="ECO:0007669"/>
    <property type="project" value="TreeGrafter"/>
</dbReference>
<dbReference type="Gene3D" id="1.10.357.10">
    <property type="entry name" value="Tetracycline Repressor, domain 2"/>
    <property type="match status" value="1"/>
</dbReference>
<dbReference type="Proteomes" id="UP000222056">
    <property type="component" value="Unassembled WGS sequence"/>
</dbReference>
<dbReference type="InterPro" id="IPR050109">
    <property type="entry name" value="HTH-type_TetR-like_transc_reg"/>
</dbReference>
<reference evidence="8" key="1">
    <citation type="submission" date="2016-10" db="EMBL/GenBank/DDBJ databases">
        <authorList>
            <person name="Varghese N."/>
            <person name="Submissions S."/>
        </authorList>
    </citation>
    <scope>NUCLEOTIDE SEQUENCE [LARGE SCALE GENOMIC DNA]</scope>
    <source>
        <strain evidence="8">ATCC 35263</strain>
    </source>
</reference>
<dbReference type="InterPro" id="IPR023772">
    <property type="entry name" value="DNA-bd_HTH_TetR-type_CS"/>
</dbReference>
<keyword evidence="2 4" id="KW-0238">DNA-binding</keyword>
<dbReference type="SUPFAM" id="SSF46689">
    <property type="entry name" value="Homeodomain-like"/>
    <property type="match status" value="1"/>
</dbReference>
<evidence type="ECO:0000256" key="2">
    <source>
        <dbReference type="ARBA" id="ARBA00023125"/>
    </source>
</evidence>
<dbReference type="STRING" id="29539.SAMN02745716_2043"/>
<evidence type="ECO:0000256" key="4">
    <source>
        <dbReference type="PROSITE-ProRule" id="PRU00335"/>
    </source>
</evidence>
<proteinExistence type="predicted"/>
<name>A0A1H6G1F0_THEAL</name>
<evidence type="ECO:0000313" key="7">
    <source>
        <dbReference type="EMBL" id="SEH15725.1"/>
    </source>
</evidence>
<evidence type="ECO:0000256" key="5">
    <source>
        <dbReference type="SAM" id="MobiDB-lite"/>
    </source>
</evidence>
<sequence length="226" mass="25428">MSTQRDEPTNAPPSRRRLSGDKRRALLMDAALAVFAERGYEGASIGQIARAAGVSKALIYEHFPSKRDLHLELLRRHGRELEARLQRALVDHHSPEEATRSAIDAFLQFVAEHRDAWRILVAEVHEPAMREEVARLGERIAGLVAARIAASYGGDPARPTHGDELVARMFVGGIEALGKWWTTHPETPRERLTEIAFDLYWEGAASLMERARSRSRATPSRRRGRQ</sequence>
<dbReference type="PROSITE" id="PS50977">
    <property type="entry name" value="HTH_TETR_2"/>
    <property type="match status" value="1"/>
</dbReference>
<feature type="region of interest" description="Disordered" evidence="5">
    <location>
        <begin position="1"/>
        <end position="20"/>
    </location>
</feature>
<accession>A0A1H6G1F0</accession>
<dbReference type="PANTHER" id="PTHR30055:SF226">
    <property type="entry name" value="HTH-TYPE TRANSCRIPTIONAL REGULATOR PKSA"/>
    <property type="match status" value="1"/>
</dbReference>
<dbReference type="InterPro" id="IPR009057">
    <property type="entry name" value="Homeodomain-like_sf"/>
</dbReference>
<dbReference type="PRINTS" id="PR00455">
    <property type="entry name" value="HTHTETR"/>
</dbReference>
<dbReference type="Pfam" id="PF21943">
    <property type="entry name" value="TetR_C_46"/>
    <property type="match status" value="1"/>
</dbReference>
<keyword evidence="3" id="KW-0804">Transcription</keyword>
<keyword evidence="8" id="KW-1185">Reference proteome</keyword>
<organism evidence="7 8">
    <name type="scientific">Thermoleophilum album</name>
    <dbReference type="NCBI Taxonomy" id="29539"/>
    <lineage>
        <taxon>Bacteria</taxon>
        <taxon>Bacillati</taxon>
        <taxon>Actinomycetota</taxon>
        <taxon>Thermoleophilia</taxon>
        <taxon>Thermoleophilales</taxon>
        <taxon>Thermoleophilaceae</taxon>
        <taxon>Thermoleophilum</taxon>
    </lineage>
</organism>
<evidence type="ECO:0000313" key="8">
    <source>
        <dbReference type="Proteomes" id="UP000222056"/>
    </source>
</evidence>
<dbReference type="AlphaFoldDB" id="A0A1H6G1F0"/>
<dbReference type="FunFam" id="1.10.10.60:FF:000141">
    <property type="entry name" value="TetR family transcriptional regulator"/>
    <property type="match status" value="1"/>
</dbReference>
<dbReference type="InterPro" id="IPR036271">
    <property type="entry name" value="Tet_transcr_reg_TetR-rel_C_sf"/>
</dbReference>